<dbReference type="GeneID" id="105907054"/>
<feature type="compositionally biased region" description="Low complexity" evidence="1">
    <location>
        <begin position="1278"/>
        <end position="1298"/>
    </location>
</feature>
<keyword evidence="3" id="KW-1185">Reference proteome</keyword>
<dbReference type="RefSeq" id="XP_012690774.2">
    <property type="nucleotide sequence ID" value="XM_012835320.2"/>
</dbReference>
<sequence>METLQTTISHIGETAPYKKPLTDGKKRQSIDSQTEESNYVDLNNLLDMKLDGTKTVKVTFTGEGNQLAIFKCQSDTSTLGDGSPGKRKEQGNITETPSKDCHPDHSKDARVEQRDSVNSSPNPDDEISNADMPTTETDPQTELILEDYNPQNVSCESEELRYTDMYLNSQSESEDSSSSVVLSDQCTSNTFADESHYITTHEIQLTELDHDVDYEIGRGPCWDYEDDNLVYSFVDYASFESDLTTEGTLILDGTGRIGKAKITKAHSVNAGQCGAGGTAVSTESDVCDSDKCVSSDESVCKNNNGGKTSPGQIHLSIKTSSRAINESNNIQDNENICYHARRMGERSQYFFKGSDSGREALFDRAHYFIPAPGRQHLAPQLKGKDINEYSSGASSSVSELDDADKEVRNLTAKSFRSLACPYFDAINLSTSSESSVSEHGIGFNKWSAFVDLNYGNITQGREKRLISHRSSTFEVNKNTECKTINGVANLKAPQTKTCSQNNNKLSRSNIQKESSATKKIEIRGQYDNQGQGEMITLTETLNFSCNVEAGLPTCKRPAKCVENTAGSRSADEVTAGIMPSGPGSEAANPHSDCGDTVDDTHKKAIFASSLLKNVISKKMQFEQERKMERGEIRDTHPVQSPCFQTKDPDTPKEQRQSSDTDSGLVALNELGEVVDTLSNMDPKEQRGQCATDSTAESTPETPDDIVCTSNNDLCEIKKAPLAQSQNSAFKSWKDGEQSVNMEQGNNREESTTEKSSPTPGVSEGKESQSVSGKLTKMSHLYVPSSQLLFKDKEGGQQMQSENIHDAVTKQGEGREKNSCNLDNTVDTSAVSQAKKAPEIKIRLRSIKENKNNPFNIASLLTPNIGLSSMYPLKTASESKCQMLSLSDKVPHFTVRDIRENKGKFQTPIHQVRDVRKLVKSSYRFVSLENTEKKAATSASLLKEDKVGIYKKEPDKKLSQSPMTIKCHSVKKSSNVIETSKMGQVQCASESDRLSPKQLSDCMKNESVVASRSMGRTSCVKPPYSDQTELKIETKAAKQRQDKTIEGIEKKSESKVTNQAALEKLKAAVKTMEQLYVFDRNEWKRKTQAPRPVTDSHVLSLITSEEQGGSAKTESEDELGKIAENERPVSSIINPPVLASTLQTGVAHSTEDNMNLKSATFSQEESSISKTSSVHGERFNNKCVFNFGSSLKVPASSGPAKMSVKQTCPAPQGVSTSKTIAPKFQKARLSLKITPSKRESEEKPMPKSAENPHHPQPSKHALAETENYLTIPVKACTTDTSSAPASASGKPGPSSVSSKLGTSSHHQRQSLQRSPIIMESWAPDSPTSTTIYHHSLPVPLAAAGPQVFCISPSLVPTVSEPMLQQQQQQTQKKMLLDPTTGHYYLVDTPVQPATKRLYDPETGQYVDVPMPPPQTLTPIPMPITPLALSPSAAFAPTYMIYPGLMASPTAFTTHSLSSSTQSEGDGERLQDKDAGARADVGGMHPQGHSPLSCGGRGVSGGPGGKPVISITTQQGPRIIAPPSFDGTTMSFVVEHR</sequence>
<dbReference type="InterPro" id="IPR027838">
    <property type="entry name" value="DUF4585"/>
</dbReference>
<feature type="compositionally biased region" description="Polar residues" evidence="1">
    <location>
        <begin position="688"/>
        <end position="700"/>
    </location>
</feature>
<feature type="region of interest" description="Disordered" evidence="1">
    <location>
        <begin position="75"/>
        <end position="137"/>
    </location>
</feature>
<feature type="region of interest" description="Disordered" evidence="1">
    <location>
        <begin position="625"/>
        <end position="664"/>
    </location>
</feature>
<feature type="region of interest" description="Disordered" evidence="1">
    <location>
        <begin position="1227"/>
        <end position="1260"/>
    </location>
</feature>
<feature type="region of interest" description="Disordered" evidence="1">
    <location>
        <begin position="1278"/>
        <end position="1321"/>
    </location>
</feature>
<dbReference type="PANTHER" id="PTHR33775">
    <property type="entry name" value="CARDIAC-ENRICHED FHL2-INTERACTING PROTEIN-RELATED"/>
    <property type="match status" value="1"/>
</dbReference>
<dbReference type="Proteomes" id="UP000515152">
    <property type="component" value="Chromosome 22"/>
</dbReference>
<gene>
    <name evidence="4" type="primary">LOC105907054</name>
</gene>
<reference evidence="4" key="1">
    <citation type="submission" date="2025-08" db="UniProtKB">
        <authorList>
            <consortium name="RefSeq"/>
        </authorList>
    </citation>
    <scope>IDENTIFICATION</scope>
</reference>
<protein>
    <submittedName>
        <fullName evidence="4">Uncharacterized protein C4orf54 homolog</fullName>
    </submittedName>
</protein>
<evidence type="ECO:0000313" key="3">
    <source>
        <dbReference type="Proteomes" id="UP000515152"/>
    </source>
</evidence>
<feature type="compositionally biased region" description="Basic and acidic residues" evidence="1">
    <location>
        <begin position="1235"/>
        <end position="1252"/>
    </location>
</feature>
<feature type="region of interest" description="Disordered" evidence="1">
    <location>
        <begin position="1476"/>
        <end position="1500"/>
    </location>
</feature>
<dbReference type="PANTHER" id="PTHR33775:SF4">
    <property type="entry name" value="CHROMOSOME 4 OPEN READING FRAME 54"/>
    <property type="match status" value="1"/>
</dbReference>
<evidence type="ECO:0000259" key="2">
    <source>
        <dbReference type="Pfam" id="PF15232"/>
    </source>
</evidence>
<feature type="compositionally biased region" description="Basic and acidic residues" evidence="1">
    <location>
        <begin position="646"/>
        <end position="658"/>
    </location>
</feature>
<evidence type="ECO:0000256" key="1">
    <source>
        <dbReference type="SAM" id="MobiDB-lite"/>
    </source>
</evidence>
<feature type="region of interest" description="Disordered" evidence="1">
    <location>
        <begin position="677"/>
        <end position="706"/>
    </location>
</feature>
<evidence type="ECO:0000313" key="4">
    <source>
        <dbReference type="RefSeq" id="XP_012690774.2"/>
    </source>
</evidence>
<dbReference type="OrthoDB" id="8945866at2759"/>
<accession>A0A6P3W6B8</accession>
<feature type="compositionally biased region" description="Basic and acidic residues" evidence="1">
    <location>
        <begin position="97"/>
        <end position="115"/>
    </location>
</feature>
<feature type="region of interest" description="Disordered" evidence="1">
    <location>
        <begin position="726"/>
        <end position="776"/>
    </location>
</feature>
<dbReference type="Pfam" id="PF15232">
    <property type="entry name" value="DUF4585"/>
    <property type="match status" value="1"/>
</dbReference>
<proteinExistence type="predicted"/>
<feature type="region of interest" description="Disordered" evidence="1">
    <location>
        <begin position="1"/>
        <end position="35"/>
    </location>
</feature>
<organism evidence="3 4">
    <name type="scientific">Clupea harengus</name>
    <name type="common">Atlantic herring</name>
    <dbReference type="NCBI Taxonomy" id="7950"/>
    <lineage>
        <taxon>Eukaryota</taxon>
        <taxon>Metazoa</taxon>
        <taxon>Chordata</taxon>
        <taxon>Craniata</taxon>
        <taxon>Vertebrata</taxon>
        <taxon>Euteleostomi</taxon>
        <taxon>Actinopterygii</taxon>
        <taxon>Neopterygii</taxon>
        <taxon>Teleostei</taxon>
        <taxon>Clupei</taxon>
        <taxon>Clupeiformes</taxon>
        <taxon>Clupeoidei</taxon>
        <taxon>Clupeidae</taxon>
        <taxon>Clupea</taxon>
    </lineage>
</organism>
<feature type="compositionally biased region" description="Basic and acidic residues" evidence="1">
    <location>
        <begin position="20"/>
        <end position="29"/>
    </location>
</feature>
<name>A0A6P3W6B8_CLUHA</name>
<dbReference type="InterPro" id="IPR052303">
    <property type="entry name" value="CEFIP"/>
</dbReference>
<dbReference type="KEGG" id="char:105907054"/>
<feature type="compositionally biased region" description="Basic and acidic residues" evidence="1">
    <location>
        <begin position="625"/>
        <end position="636"/>
    </location>
</feature>
<feature type="domain" description="DUF4585" evidence="2">
    <location>
        <begin position="1366"/>
        <end position="1431"/>
    </location>
</feature>